<sequence length="42" mass="4973">LKLVLEKEIRLSSRPTPIIFKYLSWFSYSFLLAKSNKRGLKT</sequence>
<accession>A0ACA9LKG0</accession>
<proteinExistence type="predicted"/>
<dbReference type="Proteomes" id="UP000789860">
    <property type="component" value="Unassembled WGS sequence"/>
</dbReference>
<evidence type="ECO:0000313" key="1">
    <source>
        <dbReference type="EMBL" id="CAG8534170.1"/>
    </source>
</evidence>
<feature type="non-terminal residue" evidence="1">
    <location>
        <position position="42"/>
    </location>
</feature>
<name>A0ACA9LKG0_9GLOM</name>
<dbReference type="EMBL" id="CAJVPM010006379">
    <property type="protein sequence ID" value="CAG8534170.1"/>
    <property type="molecule type" value="Genomic_DNA"/>
</dbReference>
<reference evidence="1" key="1">
    <citation type="submission" date="2021-06" db="EMBL/GenBank/DDBJ databases">
        <authorList>
            <person name="Kallberg Y."/>
            <person name="Tangrot J."/>
            <person name="Rosling A."/>
        </authorList>
    </citation>
    <scope>NUCLEOTIDE SEQUENCE</scope>
    <source>
        <strain evidence="1">AU212A</strain>
    </source>
</reference>
<evidence type="ECO:0000313" key="2">
    <source>
        <dbReference type="Proteomes" id="UP000789860"/>
    </source>
</evidence>
<organism evidence="1 2">
    <name type="scientific">Scutellospora calospora</name>
    <dbReference type="NCBI Taxonomy" id="85575"/>
    <lineage>
        <taxon>Eukaryota</taxon>
        <taxon>Fungi</taxon>
        <taxon>Fungi incertae sedis</taxon>
        <taxon>Mucoromycota</taxon>
        <taxon>Glomeromycotina</taxon>
        <taxon>Glomeromycetes</taxon>
        <taxon>Diversisporales</taxon>
        <taxon>Gigasporaceae</taxon>
        <taxon>Scutellospora</taxon>
    </lineage>
</organism>
<gene>
    <name evidence="1" type="ORF">SCALOS_LOCUS4577</name>
</gene>
<protein>
    <submittedName>
        <fullName evidence="1">9904_t:CDS:1</fullName>
    </submittedName>
</protein>
<comment type="caution">
    <text evidence="1">The sequence shown here is derived from an EMBL/GenBank/DDBJ whole genome shotgun (WGS) entry which is preliminary data.</text>
</comment>
<feature type="non-terminal residue" evidence="1">
    <location>
        <position position="1"/>
    </location>
</feature>
<keyword evidence="2" id="KW-1185">Reference proteome</keyword>